<dbReference type="PANTHER" id="PTHR19856">
    <property type="entry name" value="WD-REPEATCONTAINING PROTEIN WDR1"/>
    <property type="match status" value="1"/>
</dbReference>
<evidence type="ECO:0000256" key="3">
    <source>
        <dbReference type="PROSITE-ProRule" id="PRU00221"/>
    </source>
</evidence>
<keyword evidence="1 3" id="KW-0853">WD repeat</keyword>
<reference evidence="4 5" key="1">
    <citation type="journal article" date="2018" name="Mol. Biol. Evol.">
        <title>Analysis of the draft genome of the red seaweed Gracilariopsis chorda provides insights into genome size evolution in Rhodophyta.</title>
        <authorList>
            <person name="Lee J."/>
            <person name="Yang E.C."/>
            <person name="Graf L."/>
            <person name="Yang J.H."/>
            <person name="Qiu H."/>
            <person name="Zel Zion U."/>
            <person name="Chan C.X."/>
            <person name="Stephens T.G."/>
            <person name="Weber A.P.M."/>
            <person name="Boo G.H."/>
            <person name="Boo S.M."/>
            <person name="Kim K.M."/>
            <person name="Shin Y."/>
            <person name="Jung M."/>
            <person name="Lee S.J."/>
            <person name="Yim H.S."/>
            <person name="Lee J.H."/>
            <person name="Bhattacharya D."/>
            <person name="Yoon H.S."/>
        </authorList>
    </citation>
    <scope>NUCLEOTIDE SEQUENCE [LARGE SCALE GENOMIC DNA]</scope>
    <source>
        <strain evidence="4 5">SKKU-2015</strain>
        <tissue evidence="4">Whole body</tissue>
    </source>
</reference>
<dbReference type="InterPro" id="IPR015943">
    <property type="entry name" value="WD40/YVTN_repeat-like_dom_sf"/>
</dbReference>
<dbReference type="PROSITE" id="PS50082">
    <property type="entry name" value="WD_REPEATS_2"/>
    <property type="match status" value="5"/>
</dbReference>
<name>A0A2V3J1Q0_9FLOR</name>
<keyword evidence="5" id="KW-1185">Reference proteome</keyword>
<dbReference type="GO" id="GO:0051015">
    <property type="term" value="F:actin filament binding"/>
    <property type="evidence" value="ECO:0007669"/>
    <property type="project" value="TreeGrafter"/>
</dbReference>
<dbReference type="OrthoDB" id="2306at2759"/>
<evidence type="ECO:0000256" key="1">
    <source>
        <dbReference type="ARBA" id="ARBA00022574"/>
    </source>
</evidence>
<feature type="repeat" description="WD" evidence="3">
    <location>
        <begin position="574"/>
        <end position="606"/>
    </location>
</feature>
<dbReference type="Gene3D" id="2.130.10.10">
    <property type="entry name" value="YVTN repeat-like/Quinoprotein amine dehydrogenase"/>
    <property type="match status" value="2"/>
</dbReference>
<dbReference type="GO" id="GO:0030864">
    <property type="term" value="C:cortical actin cytoskeleton"/>
    <property type="evidence" value="ECO:0007669"/>
    <property type="project" value="TreeGrafter"/>
</dbReference>
<dbReference type="PROSITE" id="PS50294">
    <property type="entry name" value="WD_REPEATS_REGION"/>
    <property type="match status" value="4"/>
</dbReference>
<dbReference type="AlphaFoldDB" id="A0A2V3J1Q0"/>
<dbReference type="PROSITE" id="PS00678">
    <property type="entry name" value="WD_REPEATS_1"/>
    <property type="match status" value="1"/>
</dbReference>
<dbReference type="GO" id="GO:0030042">
    <property type="term" value="P:actin filament depolymerization"/>
    <property type="evidence" value="ECO:0007669"/>
    <property type="project" value="TreeGrafter"/>
</dbReference>
<protein>
    <submittedName>
        <fullName evidence="4">Actin-interacting protein 1</fullName>
    </submittedName>
</protein>
<dbReference type="Pfam" id="PF00400">
    <property type="entry name" value="WD40"/>
    <property type="match status" value="5"/>
</dbReference>
<proteinExistence type="predicted"/>
<feature type="repeat" description="WD" evidence="3">
    <location>
        <begin position="58"/>
        <end position="99"/>
    </location>
</feature>
<feature type="repeat" description="WD" evidence="3">
    <location>
        <begin position="229"/>
        <end position="269"/>
    </location>
</feature>
<dbReference type="STRING" id="448386.A0A2V3J1Q0"/>
<evidence type="ECO:0000313" key="4">
    <source>
        <dbReference type="EMBL" id="PXF48361.1"/>
    </source>
</evidence>
<comment type="caution">
    <text evidence="4">The sequence shown here is derived from an EMBL/GenBank/DDBJ whole genome shotgun (WGS) entry which is preliminary data.</text>
</comment>
<dbReference type="EMBL" id="NBIV01000014">
    <property type="protein sequence ID" value="PXF48361.1"/>
    <property type="molecule type" value="Genomic_DNA"/>
</dbReference>
<dbReference type="PANTHER" id="PTHR19856:SF0">
    <property type="entry name" value="WD REPEAT-CONTAINING PROTEIN 1"/>
    <property type="match status" value="1"/>
</dbReference>
<evidence type="ECO:0000313" key="5">
    <source>
        <dbReference type="Proteomes" id="UP000247409"/>
    </source>
</evidence>
<organism evidence="4 5">
    <name type="scientific">Gracilariopsis chorda</name>
    <dbReference type="NCBI Taxonomy" id="448386"/>
    <lineage>
        <taxon>Eukaryota</taxon>
        <taxon>Rhodophyta</taxon>
        <taxon>Florideophyceae</taxon>
        <taxon>Rhodymeniophycidae</taxon>
        <taxon>Gracilariales</taxon>
        <taxon>Gracilariaceae</taxon>
        <taxon>Gracilariopsis</taxon>
    </lineage>
</organism>
<evidence type="ECO:0000256" key="2">
    <source>
        <dbReference type="ARBA" id="ARBA00022737"/>
    </source>
</evidence>
<dbReference type="CDD" id="cd00200">
    <property type="entry name" value="WD40"/>
    <property type="match status" value="1"/>
</dbReference>
<dbReference type="SMART" id="SM00320">
    <property type="entry name" value="WD40"/>
    <property type="match status" value="9"/>
</dbReference>
<keyword evidence="2" id="KW-0677">Repeat</keyword>
<dbReference type="SUPFAM" id="SSF50998">
    <property type="entry name" value="Quinoprotein alcohol dehydrogenase-like"/>
    <property type="match status" value="1"/>
</dbReference>
<feature type="repeat" description="WD" evidence="3">
    <location>
        <begin position="531"/>
        <end position="572"/>
    </location>
</feature>
<feature type="repeat" description="WD" evidence="3">
    <location>
        <begin position="187"/>
        <end position="228"/>
    </location>
</feature>
<sequence length="606" mass="63247">MADTLTLQDVYVGVPTTVRGEATRIASDPSGNSSLIAYASGRVAVVRSLDNPLDARVFSKHSAPVTCTCFSPDGTLVASADEHGFLRIWNAQTTSQTTEMQVTASAIRDVAFSPDAKFLVIAGDSRGAFAKVVKVPSGGSAGVCNGHTKKGLACDVIKGCIATGSEDMSVGLFKGPPIREFDTPKFLRHHNGFVNAVRFSPSGQYLAVASSDRTFTVVDVNSNEVACTVTEHAGSVTGVVWLDDNNLMTSSNDKTNKFWSIPDGKCLRTINFGKEVMDMQVGCTYSKKGGETVSVSLRPQINIIDAGQDAVSKIFRGHSKQIIGVAAVGNKLFTADYSGLMVAWQVGAGGAPLNFSGKGPASSVCAISANEEVVANVGLDGKIFITPLSTLKYKKPVVVKGGGVDIAVPICPTSSYSAIVVNETRLVSVDAEGAAITAELKFGNGETGTSVAVNPDGLIAVGFEISGGSGELRFYTLNDSKLVGAGEPMRMPSPPNKLAFSSDGEYIAVGEKSRRVKIYNATTRETVTGGGFGHTARVDAISFSHDGSLVASGGLDGSVAVWPVNSEDDPVRLKTAHRAGVTGIAFVSDNCIVTSGGDSCVRTWNM</sequence>
<dbReference type="InterPro" id="IPR019775">
    <property type="entry name" value="WD40_repeat_CS"/>
</dbReference>
<dbReference type="Proteomes" id="UP000247409">
    <property type="component" value="Unassembled WGS sequence"/>
</dbReference>
<dbReference type="InterPro" id="IPR001680">
    <property type="entry name" value="WD40_rpt"/>
</dbReference>
<accession>A0A2V3J1Q0</accession>
<dbReference type="InterPro" id="IPR011047">
    <property type="entry name" value="Quinoprotein_ADH-like_sf"/>
</dbReference>
<gene>
    <name evidence="4" type="ORF">BWQ96_01821</name>
</gene>